<comment type="caution">
    <text evidence="2">The sequence shown here is derived from an EMBL/GenBank/DDBJ whole genome shotgun (WGS) entry which is preliminary data.</text>
</comment>
<accession>A0ABP6UWN9</accession>
<evidence type="ECO:0000313" key="2">
    <source>
        <dbReference type="EMBL" id="GAA3521748.1"/>
    </source>
</evidence>
<feature type="chain" id="PRO_5046021050" evidence="1">
    <location>
        <begin position="24"/>
        <end position="629"/>
    </location>
</feature>
<dbReference type="EMBL" id="BAABCW010000027">
    <property type="protein sequence ID" value="GAA3521748.1"/>
    <property type="molecule type" value="Genomic_DNA"/>
</dbReference>
<dbReference type="Proteomes" id="UP001500459">
    <property type="component" value="Unassembled WGS sequence"/>
</dbReference>
<gene>
    <name evidence="2" type="ORF">GCM10022393_40200</name>
</gene>
<evidence type="ECO:0000256" key="1">
    <source>
        <dbReference type="SAM" id="SignalP"/>
    </source>
</evidence>
<feature type="signal peptide" evidence="1">
    <location>
        <begin position="1"/>
        <end position="23"/>
    </location>
</feature>
<organism evidence="2 3">
    <name type="scientific">Aquimarina addita</name>
    <dbReference type="NCBI Taxonomy" id="870485"/>
    <lineage>
        <taxon>Bacteria</taxon>
        <taxon>Pseudomonadati</taxon>
        <taxon>Bacteroidota</taxon>
        <taxon>Flavobacteriia</taxon>
        <taxon>Flavobacteriales</taxon>
        <taxon>Flavobacteriaceae</taxon>
        <taxon>Aquimarina</taxon>
    </lineage>
</organism>
<keyword evidence="3" id="KW-1185">Reference proteome</keyword>
<sequence length="629" mass="70500">MNKMYKFLSLTVLLLLIITACKSDDDGNSIEQFKVEFEKTIIESFLDTSTSTSFKITLGGTIATGSYQLKYRNTKGSGYYYVDSEKIEEDEFVDLVIEPKNTIEYVATTIGVNNVTITIQDKEGREQDFSLVYNVNDTAFSFSIEPDQITIYEGERLDLNFSISEISNANYDISYVVDNSNTTGLGNFIVDGDVFLPEEVKTLVDSNEVIFNFEGVSGGDVTVLFTITSSLGVVLEKSLTIEVLEIPDFSFTSQLSITDEVEVNTATVINFELIETVGTSEYIMTYVTSSQGSLEYNDKVYQSGDEIIIVPGASTGQYTGALKGDHDLEFTVINANNIPIKKTTSITLTFVDTPILPEVIAWPNVISKDVPGILIGENLNLTTKIVVEGIEAVIIEKELNSVEFLFPSSLPTGLYTVLVYNGDSIGSSKEGVAYIDGEYVEFFDFDEYSTEYVRNIDAESINTIDDISEQPTIQGVPFGNTFLNLKYNDLTLNSRAYLYVYETTIFPGSNNQDQLSNLLDPDKFNNNPVLHFWMRTRSGENPRFKIYYGSSDRREFSIRETNNEWVLVAVKLKDFIIGGDIEELHFRFSPGSDIGPSLIKSVDYDWFIVTDKVLTEFGAIDYTDDWRDQ</sequence>
<dbReference type="PROSITE" id="PS51257">
    <property type="entry name" value="PROKAR_LIPOPROTEIN"/>
    <property type="match status" value="1"/>
</dbReference>
<name>A0ABP6UWN9_9FLAO</name>
<protein>
    <submittedName>
        <fullName evidence="2">Uncharacterized protein</fullName>
    </submittedName>
</protein>
<dbReference type="InterPro" id="IPR038707">
    <property type="entry name" value="TraQ_sf"/>
</dbReference>
<dbReference type="Gene3D" id="2.60.40.2410">
    <property type="entry name" value="Uncharacterised protein PF12988, DUF3872"/>
    <property type="match status" value="3"/>
</dbReference>
<reference evidence="3" key="1">
    <citation type="journal article" date="2019" name="Int. J. Syst. Evol. Microbiol.">
        <title>The Global Catalogue of Microorganisms (GCM) 10K type strain sequencing project: providing services to taxonomists for standard genome sequencing and annotation.</title>
        <authorList>
            <consortium name="The Broad Institute Genomics Platform"/>
            <consortium name="The Broad Institute Genome Sequencing Center for Infectious Disease"/>
            <person name="Wu L."/>
            <person name="Ma J."/>
        </authorList>
    </citation>
    <scope>NUCLEOTIDE SEQUENCE [LARGE SCALE GENOMIC DNA]</scope>
    <source>
        <strain evidence="3">JCM 17106</strain>
    </source>
</reference>
<keyword evidence="1" id="KW-0732">Signal</keyword>
<proteinExistence type="predicted"/>
<evidence type="ECO:0000313" key="3">
    <source>
        <dbReference type="Proteomes" id="UP001500459"/>
    </source>
</evidence>